<dbReference type="AlphaFoldDB" id="A0A652YRQ1"/>
<dbReference type="GO" id="GO:0003677">
    <property type="term" value="F:DNA binding"/>
    <property type="evidence" value="ECO:0007669"/>
    <property type="project" value="UniProtKB-KW"/>
</dbReference>
<protein>
    <submittedName>
        <fullName evidence="4">GntR family transcriptional regulator</fullName>
    </submittedName>
</protein>
<dbReference type="InterPro" id="IPR011663">
    <property type="entry name" value="UTRA"/>
</dbReference>
<dbReference type="InterPro" id="IPR050679">
    <property type="entry name" value="Bact_HTH_transcr_reg"/>
</dbReference>
<dbReference type="InterPro" id="IPR000524">
    <property type="entry name" value="Tscrpt_reg_HTH_GntR"/>
</dbReference>
<accession>A0A652YRQ1</accession>
<reference evidence="4" key="1">
    <citation type="submission" date="2019-07" db="EMBL/GenBank/DDBJ databases">
        <title>Genomic Encyclopedia of Type Strains, Phase IV (KMG-IV): sequencing the most valuable type-strain genomes for metagenomic binning, comparative biology and taxonomic classification.</title>
        <authorList>
            <person name="Goeker M."/>
        </authorList>
    </citation>
    <scope>NUCLEOTIDE SEQUENCE</scope>
    <source>
        <strain evidence="4">DSM 44596</strain>
    </source>
</reference>
<sequence length="259" mass="28052">MKARPDSVRRTRDLLRAAVLRGDFVDGILPGERELVGSYSVSRGIVREVLTLLRDEGLIARTQGVGTHVVAPTAHRRLEDIQDTAESKSDSLFNGRLLLTSFESTVISAPAAASRALEVETGTPCLRVDYAAGTISGDVDAAATNYVLFPEAQRLIDTPFVVDWYAYLSSAGVKIGGSDFTVSAVLSDETLASVLRTTEGAPLLLLEQTIRDMSGRVFNYAIAHARPDRLRVVSHSARGAATFDRTAVPERGERPNRIQ</sequence>
<dbReference type="PROSITE" id="PS50949">
    <property type="entry name" value="HTH_GNTR"/>
    <property type="match status" value="1"/>
</dbReference>
<dbReference type="EMBL" id="VNIQ01000003">
    <property type="protein sequence ID" value="TYQ05220.1"/>
    <property type="molecule type" value="Genomic_DNA"/>
</dbReference>
<dbReference type="PANTHER" id="PTHR44846:SF17">
    <property type="entry name" value="GNTR-FAMILY TRANSCRIPTIONAL REGULATOR"/>
    <property type="match status" value="1"/>
</dbReference>
<evidence type="ECO:0000256" key="1">
    <source>
        <dbReference type="ARBA" id="ARBA00023015"/>
    </source>
</evidence>
<dbReference type="GO" id="GO:0045892">
    <property type="term" value="P:negative regulation of DNA-templated transcription"/>
    <property type="evidence" value="ECO:0007669"/>
    <property type="project" value="TreeGrafter"/>
</dbReference>
<dbReference type="SUPFAM" id="SSF64288">
    <property type="entry name" value="Chorismate lyase-like"/>
    <property type="match status" value="1"/>
</dbReference>
<dbReference type="SMART" id="SM00345">
    <property type="entry name" value="HTH_GNTR"/>
    <property type="match status" value="1"/>
</dbReference>
<proteinExistence type="predicted"/>
<organism evidence="4">
    <name type="scientific">Nocardia globerula</name>
    <dbReference type="NCBI Taxonomy" id="1818"/>
    <lineage>
        <taxon>Bacteria</taxon>
        <taxon>Bacillati</taxon>
        <taxon>Actinomycetota</taxon>
        <taxon>Actinomycetes</taxon>
        <taxon>Mycobacteriales</taxon>
        <taxon>Nocardiaceae</taxon>
        <taxon>Nocardia</taxon>
    </lineage>
</organism>
<dbReference type="PANTHER" id="PTHR44846">
    <property type="entry name" value="MANNOSYL-D-GLYCERATE TRANSPORT/METABOLISM SYSTEM REPRESSOR MNGR-RELATED"/>
    <property type="match status" value="1"/>
</dbReference>
<comment type="caution">
    <text evidence="4">The sequence shown here is derived from an EMBL/GenBank/DDBJ whole genome shotgun (WGS) entry which is preliminary data.</text>
</comment>
<keyword evidence="3" id="KW-0804">Transcription</keyword>
<dbReference type="GO" id="GO:0003700">
    <property type="term" value="F:DNA-binding transcription factor activity"/>
    <property type="evidence" value="ECO:0007669"/>
    <property type="project" value="InterPro"/>
</dbReference>
<evidence type="ECO:0000313" key="4">
    <source>
        <dbReference type="EMBL" id="TYQ05220.1"/>
    </source>
</evidence>
<dbReference type="Pfam" id="PF00392">
    <property type="entry name" value="GntR"/>
    <property type="match status" value="1"/>
</dbReference>
<evidence type="ECO:0000256" key="2">
    <source>
        <dbReference type="ARBA" id="ARBA00023125"/>
    </source>
</evidence>
<dbReference type="SMART" id="SM00866">
    <property type="entry name" value="UTRA"/>
    <property type="match status" value="1"/>
</dbReference>
<dbReference type="Gene3D" id="3.40.1410.10">
    <property type="entry name" value="Chorismate lyase-like"/>
    <property type="match status" value="1"/>
</dbReference>
<dbReference type="InterPro" id="IPR036390">
    <property type="entry name" value="WH_DNA-bd_sf"/>
</dbReference>
<dbReference type="Gene3D" id="1.10.10.10">
    <property type="entry name" value="Winged helix-like DNA-binding domain superfamily/Winged helix DNA-binding domain"/>
    <property type="match status" value="1"/>
</dbReference>
<evidence type="ECO:0000256" key="3">
    <source>
        <dbReference type="ARBA" id="ARBA00023163"/>
    </source>
</evidence>
<keyword evidence="1" id="KW-0805">Transcription regulation</keyword>
<dbReference type="InterPro" id="IPR036388">
    <property type="entry name" value="WH-like_DNA-bd_sf"/>
</dbReference>
<dbReference type="PRINTS" id="PR00035">
    <property type="entry name" value="HTHGNTR"/>
</dbReference>
<dbReference type="SUPFAM" id="SSF46785">
    <property type="entry name" value="Winged helix' DNA-binding domain"/>
    <property type="match status" value="1"/>
</dbReference>
<gene>
    <name evidence="4" type="ORF">FNL38_103571</name>
</gene>
<name>A0A652YRQ1_NOCGL</name>
<dbReference type="Pfam" id="PF07702">
    <property type="entry name" value="UTRA"/>
    <property type="match status" value="1"/>
</dbReference>
<dbReference type="InterPro" id="IPR028978">
    <property type="entry name" value="Chorismate_lyase_/UTRA_dom_sf"/>
</dbReference>
<keyword evidence="2" id="KW-0238">DNA-binding</keyword>